<dbReference type="EMBL" id="FUGE01000086">
    <property type="protein sequence ID" value="SJM68891.1"/>
    <property type="molecule type" value="Genomic_DNA"/>
</dbReference>
<dbReference type="PANTHER" id="PTHR37957">
    <property type="entry name" value="BLR7070 PROTEIN"/>
    <property type="match status" value="1"/>
</dbReference>
<protein>
    <recommendedName>
        <fullName evidence="2">Phytase-like domain-containing protein</fullName>
    </recommendedName>
</protein>
<accession>A0A1R4GL04</accession>
<name>A0A1R4GL04_9GAMM</name>
<evidence type="ECO:0000313" key="3">
    <source>
        <dbReference type="EMBL" id="SJM68891.1"/>
    </source>
</evidence>
<sequence>MQNRVDNNMENKDQVNSPLNPIVQGSALPYDILNEQYQNAAYPETKLQIRGGGFGSDAAAHPSNPNQFYALTDRGPNSDFKGSLGEGKQFLVPNYSPKIGLFEVEADGQIRKVKEIVLKDKNGVPVSGLPNPKAFGGTNEIPYDVSGEPMTVNPNQPYDPETNPVKTDLNGLDPEGLAALDDGSFWISDEYGPHLVHYDAQGVEIGRINPFAEDSRNSLIINGQRLLLPQEFAKRRANRGMESLTITPDQSTLVGILESSMDNPDKSGRLSTLTRMVMINLKNGVIKQYLCRLDEKEHVNSAIAALSEHEFYVAEHDREFPLQQPTAKKFIYKLDISQATDINNIEALLEHSDDQRLRYDSELGLLIDEQTLEQWIAQDERHWDTLEELGIHPVQKTLAVDILQAIEYPHDKLEGIWLRQDGSIGLLNDDDFAMNDSDKGVEHKYLDAQKTIIDGNRLYVVQPKV</sequence>
<gene>
    <name evidence="3" type="ORF">A1232T_00695</name>
</gene>
<dbReference type="InterPro" id="IPR027372">
    <property type="entry name" value="Phytase-like_dom"/>
</dbReference>
<keyword evidence="4" id="KW-1185">Reference proteome</keyword>
<evidence type="ECO:0000259" key="2">
    <source>
        <dbReference type="Pfam" id="PF13449"/>
    </source>
</evidence>
<evidence type="ECO:0000313" key="4">
    <source>
        <dbReference type="Proteomes" id="UP000188357"/>
    </source>
</evidence>
<evidence type="ECO:0000256" key="1">
    <source>
        <dbReference type="SAM" id="MobiDB-lite"/>
    </source>
</evidence>
<dbReference type="PANTHER" id="PTHR37957:SF1">
    <property type="entry name" value="PHYTASE-LIKE DOMAIN-CONTAINING PROTEIN"/>
    <property type="match status" value="1"/>
</dbReference>
<organism evidence="3 4">
    <name type="scientific">Psychrobacter piechaudii</name>
    <dbReference type="NCBI Taxonomy" id="1945521"/>
    <lineage>
        <taxon>Bacteria</taxon>
        <taxon>Pseudomonadati</taxon>
        <taxon>Pseudomonadota</taxon>
        <taxon>Gammaproteobacteria</taxon>
        <taxon>Moraxellales</taxon>
        <taxon>Moraxellaceae</taxon>
        <taxon>Psychrobacter</taxon>
    </lineage>
</organism>
<feature type="domain" description="Phytase-like" evidence="2">
    <location>
        <begin position="52"/>
        <end position="432"/>
    </location>
</feature>
<reference evidence="3 4" key="1">
    <citation type="submission" date="2017-02" db="EMBL/GenBank/DDBJ databases">
        <authorList>
            <person name="Peterson S.W."/>
        </authorList>
    </citation>
    <scope>NUCLEOTIDE SEQUENCE [LARGE SCALE GENOMIC DNA]</scope>
    <source>
        <strain evidence="3">Psychrobacter_piechaudii</strain>
    </source>
</reference>
<dbReference type="STRING" id="1945521.A1232T_00695"/>
<dbReference type="Proteomes" id="UP000188357">
    <property type="component" value="Unassembled WGS sequence"/>
</dbReference>
<dbReference type="Pfam" id="PF13449">
    <property type="entry name" value="Phytase-like"/>
    <property type="match status" value="1"/>
</dbReference>
<dbReference type="RefSeq" id="WP_244156529.1">
    <property type="nucleotide sequence ID" value="NZ_FUGE01000086.1"/>
</dbReference>
<feature type="region of interest" description="Disordered" evidence="1">
    <location>
        <begin position="1"/>
        <end position="21"/>
    </location>
</feature>
<proteinExistence type="predicted"/>
<dbReference type="AlphaFoldDB" id="A0A1R4GL04"/>